<protein>
    <submittedName>
        <fullName evidence="2">Uncharacterized protein</fullName>
    </submittedName>
</protein>
<keyword evidence="3" id="KW-1185">Reference proteome</keyword>
<proteinExistence type="predicted"/>
<dbReference type="AlphaFoldDB" id="A0A8E2F0T2"/>
<dbReference type="EMBL" id="KV749692">
    <property type="protein sequence ID" value="OCL08220.1"/>
    <property type="molecule type" value="Genomic_DNA"/>
</dbReference>
<feature type="region of interest" description="Disordered" evidence="1">
    <location>
        <begin position="1"/>
        <end position="26"/>
    </location>
</feature>
<feature type="compositionally biased region" description="Polar residues" evidence="1">
    <location>
        <begin position="1"/>
        <end position="12"/>
    </location>
</feature>
<evidence type="ECO:0000256" key="1">
    <source>
        <dbReference type="SAM" id="MobiDB-lite"/>
    </source>
</evidence>
<organism evidence="2 3">
    <name type="scientific">Glonium stellatum</name>
    <dbReference type="NCBI Taxonomy" id="574774"/>
    <lineage>
        <taxon>Eukaryota</taxon>
        <taxon>Fungi</taxon>
        <taxon>Dikarya</taxon>
        <taxon>Ascomycota</taxon>
        <taxon>Pezizomycotina</taxon>
        <taxon>Dothideomycetes</taxon>
        <taxon>Pleosporomycetidae</taxon>
        <taxon>Gloniales</taxon>
        <taxon>Gloniaceae</taxon>
        <taxon>Glonium</taxon>
    </lineage>
</organism>
<gene>
    <name evidence="2" type="ORF">AOQ84DRAFT_222102</name>
</gene>
<evidence type="ECO:0000313" key="2">
    <source>
        <dbReference type="EMBL" id="OCL08220.1"/>
    </source>
</evidence>
<dbReference type="Proteomes" id="UP000250140">
    <property type="component" value="Unassembled WGS sequence"/>
</dbReference>
<reference evidence="2 3" key="1">
    <citation type="journal article" date="2016" name="Nat. Commun.">
        <title>Ectomycorrhizal ecology is imprinted in the genome of the dominant symbiotic fungus Cenococcum geophilum.</title>
        <authorList>
            <consortium name="DOE Joint Genome Institute"/>
            <person name="Peter M."/>
            <person name="Kohler A."/>
            <person name="Ohm R.A."/>
            <person name="Kuo A."/>
            <person name="Krutzmann J."/>
            <person name="Morin E."/>
            <person name="Arend M."/>
            <person name="Barry K.W."/>
            <person name="Binder M."/>
            <person name="Choi C."/>
            <person name="Clum A."/>
            <person name="Copeland A."/>
            <person name="Grisel N."/>
            <person name="Haridas S."/>
            <person name="Kipfer T."/>
            <person name="LaButti K."/>
            <person name="Lindquist E."/>
            <person name="Lipzen A."/>
            <person name="Maire R."/>
            <person name="Meier B."/>
            <person name="Mihaltcheva S."/>
            <person name="Molinier V."/>
            <person name="Murat C."/>
            <person name="Poggeler S."/>
            <person name="Quandt C.A."/>
            <person name="Sperisen C."/>
            <person name="Tritt A."/>
            <person name="Tisserant E."/>
            <person name="Crous P.W."/>
            <person name="Henrissat B."/>
            <person name="Nehls U."/>
            <person name="Egli S."/>
            <person name="Spatafora J.W."/>
            <person name="Grigoriev I.V."/>
            <person name="Martin F.M."/>
        </authorList>
    </citation>
    <scope>NUCLEOTIDE SEQUENCE [LARGE SCALE GENOMIC DNA]</scope>
    <source>
        <strain evidence="2 3">CBS 207.34</strain>
    </source>
</reference>
<name>A0A8E2F0T2_9PEZI</name>
<evidence type="ECO:0000313" key="3">
    <source>
        <dbReference type="Proteomes" id="UP000250140"/>
    </source>
</evidence>
<accession>A0A8E2F0T2</accession>
<sequence>MKTQSILPSVASTALAPPPTRPDLNVKARPTLLSSTASLTPSSGLLPAMQPLGTSGALAYQGFIQFADNIKELLLPPPSYPSVVSTG</sequence>